<protein>
    <submittedName>
        <fullName evidence="3">Acyltransferase</fullName>
    </submittedName>
</protein>
<evidence type="ECO:0000259" key="2">
    <source>
        <dbReference type="Pfam" id="PF01757"/>
    </source>
</evidence>
<evidence type="ECO:0000313" key="3">
    <source>
        <dbReference type="EMBL" id="KHJ98385.1"/>
    </source>
</evidence>
<sequence length="274" mass="31995">MAQKRLDIQGVRAWAIVLVLLFHFFPSVFPNGYVGVDMWVVHADVFSVHQYETISPTVRRWFFVVSGFLMVMILSKNDDLGIKSFGSFYYRRDTYFNSHMYFRIKRILPLYYLVVLLAVVVVLLGLPRSFQSLNLASSRRAVFLISNIKEDDVNQIYEKMVSTSIFCFGPTNVFKRKKICMLLQLIQAEDLFTHTWSLSVEMQWYIIVPVVYLIQRRLADLGKLFIVGLAASSAVLYFLLDINVAFYSVFARIWQFCCGILAFIWDYREVSRRS</sequence>
<gene>
    <name evidence="3" type="ORF">OESDEN_01635</name>
</gene>
<dbReference type="EMBL" id="KN549319">
    <property type="protein sequence ID" value="KHJ98385.1"/>
    <property type="molecule type" value="Genomic_DNA"/>
</dbReference>
<dbReference type="AlphaFoldDB" id="A0A0B1TSJ4"/>
<feature type="domain" description="Acyltransferase 3" evidence="2">
    <location>
        <begin position="7"/>
        <end position="272"/>
    </location>
</feature>
<evidence type="ECO:0000313" key="4">
    <source>
        <dbReference type="Proteomes" id="UP000053660"/>
    </source>
</evidence>
<keyword evidence="1" id="KW-0812">Transmembrane</keyword>
<dbReference type="InterPro" id="IPR002656">
    <property type="entry name" value="Acyl_transf_3_dom"/>
</dbReference>
<dbReference type="PANTHER" id="PTHR23028">
    <property type="entry name" value="ACETYLTRANSFERASE"/>
    <property type="match status" value="1"/>
</dbReference>
<accession>A0A0B1TSJ4</accession>
<dbReference type="GO" id="GO:0016747">
    <property type="term" value="F:acyltransferase activity, transferring groups other than amino-acyl groups"/>
    <property type="evidence" value="ECO:0007669"/>
    <property type="project" value="InterPro"/>
</dbReference>
<name>A0A0B1TSJ4_OESDE</name>
<keyword evidence="3" id="KW-0012">Acyltransferase</keyword>
<feature type="transmembrane region" description="Helical" evidence="1">
    <location>
        <begin position="110"/>
        <end position="130"/>
    </location>
</feature>
<organism evidence="3 4">
    <name type="scientific">Oesophagostomum dentatum</name>
    <name type="common">Nodular worm</name>
    <dbReference type="NCBI Taxonomy" id="61180"/>
    <lineage>
        <taxon>Eukaryota</taxon>
        <taxon>Metazoa</taxon>
        <taxon>Ecdysozoa</taxon>
        <taxon>Nematoda</taxon>
        <taxon>Chromadorea</taxon>
        <taxon>Rhabditida</taxon>
        <taxon>Rhabditina</taxon>
        <taxon>Rhabditomorpha</taxon>
        <taxon>Strongyloidea</taxon>
        <taxon>Strongylidae</taxon>
        <taxon>Oesophagostomum</taxon>
    </lineage>
</organism>
<dbReference type="GO" id="GO:0016020">
    <property type="term" value="C:membrane"/>
    <property type="evidence" value="ECO:0007669"/>
    <property type="project" value="TreeGrafter"/>
</dbReference>
<dbReference type="OrthoDB" id="92766at2759"/>
<dbReference type="PANTHER" id="PTHR23028:SF127">
    <property type="entry name" value="ACYL_TRANSF_3 DOMAIN-CONTAINING PROTEIN-RELATED"/>
    <property type="match status" value="1"/>
</dbReference>
<feature type="transmembrane region" description="Helical" evidence="1">
    <location>
        <begin position="191"/>
        <end position="214"/>
    </location>
</feature>
<keyword evidence="4" id="KW-1185">Reference proteome</keyword>
<keyword evidence="1" id="KW-0472">Membrane</keyword>
<dbReference type="Pfam" id="PF01757">
    <property type="entry name" value="Acyl_transf_3"/>
    <property type="match status" value="1"/>
</dbReference>
<dbReference type="InterPro" id="IPR050879">
    <property type="entry name" value="Acyltransferase_3"/>
</dbReference>
<evidence type="ECO:0000256" key="1">
    <source>
        <dbReference type="SAM" id="Phobius"/>
    </source>
</evidence>
<keyword evidence="1" id="KW-1133">Transmembrane helix</keyword>
<feature type="transmembrane region" description="Helical" evidence="1">
    <location>
        <begin position="221"/>
        <end position="240"/>
    </location>
</feature>
<feature type="transmembrane region" description="Helical" evidence="1">
    <location>
        <begin position="58"/>
        <end position="75"/>
    </location>
</feature>
<keyword evidence="3" id="KW-0808">Transferase</keyword>
<proteinExistence type="predicted"/>
<feature type="transmembrane region" description="Helical" evidence="1">
    <location>
        <begin position="12"/>
        <end position="29"/>
    </location>
</feature>
<dbReference type="Proteomes" id="UP000053660">
    <property type="component" value="Unassembled WGS sequence"/>
</dbReference>
<feature type="transmembrane region" description="Helical" evidence="1">
    <location>
        <begin position="246"/>
        <end position="265"/>
    </location>
</feature>
<reference evidence="3 4" key="1">
    <citation type="submission" date="2014-03" db="EMBL/GenBank/DDBJ databases">
        <title>Draft genome of the hookworm Oesophagostomum dentatum.</title>
        <authorList>
            <person name="Mitreva M."/>
        </authorList>
    </citation>
    <scope>NUCLEOTIDE SEQUENCE [LARGE SCALE GENOMIC DNA]</scope>
    <source>
        <strain evidence="3 4">OD-Hann</strain>
    </source>
</reference>
<dbReference type="GO" id="GO:0000271">
    <property type="term" value="P:polysaccharide biosynthetic process"/>
    <property type="evidence" value="ECO:0007669"/>
    <property type="project" value="TreeGrafter"/>
</dbReference>